<dbReference type="NCBIfam" id="TIGR00149">
    <property type="entry name" value="TIGR00149_YjbQ"/>
    <property type="match status" value="1"/>
</dbReference>
<evidence type="ECO:0008006" key="4">
    <source>
        <dbReference type="Google" id="ProtNLM"/>
    </source>
</evidence>
<dbReference type="PANTHER" id="PTHR30615">
    <property type="entry name" value="UNCHARACTERIZED PROTEIN YJBQ-RELATED"/>
    <property type="match status" value="1"/>
</dbReference>
<dbReference type="EMBL" id="NNRM01000040">
    <property type="protein sequence ID" value="OYR23349.1"/>
    <property type="molecule type" value="Genomic_DNA"/>
</dbReference>
<comment type="caution">
    <text evidence="2">The sequence shown here is derived from an EMBL/GenBank/DDBJ whole genome shotgun (WGS) entry which is preliminary data.</text>
</comment>
<protein>
    <recommendedName>
        <fullName evidence="4">Secondary thiamine-phosphate synthase enzyme</fullName>
    </recommendedName>
</protein>
<dbReference type="Gene3D" id="2.60.120.460">
    <property type="entry name" value="YjbQ-like"/>
    <property type="match status" value="1"/>
</dbReference>
<dbReference type="Proteomes" id="UP000216188">
    <property type="component" value="Unassembled WGS sequence"/>
</dbReference>
<reference evidence="2 3" key="1">
    <citation type="submission" date="2017-07" db="EMBL/GenBank/DDBJ databases">
        <title>Phylogenetic study on the rhizospheric bacterium Ochrobactrum sp. A44.</title>
        <authorList>
            <person name="Krzyzanowska D.M."/>
            <person name="Ossowicki A."/>
            <person name="Rajewska M."/>
            <person name="Maciag T."/>
            <person name="Kaczynski Z."/>
            <person name="Czerwicka M."/>
            <person name="Jafra S."/>
        </authorList>
    </citation>
    <scope>NUCLEOTIDE SEQUENCE [LARGE SCALE GENOMIC DNA]</scope>
    <source>
        <strain evidence="2 3">CCUG 30717</strain>
    </source>
</reference>
<dbReference type="InterPro" id="IPR035917">
    <property type="entry name" value="YjbQ-like_sf"/>
</dbReference>
<dbReference type="InterPro" id="IPR001602">
    <property type="entry name" value="UPF0047_YjbQ-like"/>
</dbReference>
<dbReference type="SUPFAM" id="SSF111038">
    <property type="entry name" value="YjbQ-like"/>
    <property type="match status" value="1"/>
</dbReference>
<gene>
    <name evidence="2" type="ORF">CEV34_3746</name>
</gene>
<evidence type="ECO:0000313" key="2">
    <source>
        <dbReference type="EMBL" id="OYR23349.1"/>
    </source>
</evidence>
<organism evidence="2 3">
    <name type="scientific">Brucella pseudogrignonensis</name>
    <dbReference type="NCBI Taxonomy" id="419475"/>
    <lineage>
        <taxon>Bacteria</taxon>
        <taxon>Pseudomonadati</taxon>
        <taxon>Pseudomonadota</taxon>
        <taxon>Alphaproteobacteria</taxon>
        <taxon>Hyphomicrobiales</taxon>
        <taxon>Brucellaceae</taxon>
        <taxon>Brucella/Ochrobactrum group</taxon>
        <taxon>Brucella</taxon>
    </lineage>
</organism>
<dbReference type="PIRSF" id="PIRSF004681">
    <property type="entry name" value="UCP004681"/>
    <property type="match status" value="1"/>
</dbReference>
<dbReference type="RefSeq" id="WP_094544197.1">
    <property type="nucleotide sequence ID" value="NZ_JBHEEM010000033.1"/>
</dbReference>
<dbReference type="AlphaFoldDB" id="A0A256G8E7"/>
<name>A0A256G8E7_9HYPH</name>
<keyword evidence="3" id="KW-1185">Reference proteome</keyword>
<comment type="similarity">
    <text evidence="1">Belongs to the UPF0047 family.</text>
</comment>
<sequence length="143" mass="15700">MKSIVKRLTIDTKGDVELINITPIVKDVVTSAGVSDGIVYVTTMHTTSGITVNEGLPDVEADLLTMLENTASEFGDYRHQRFLPSDGQMAVNSCSHQRSLLTGMQVAFPIENGAMVMGERQTIYFAEFDGPLHRKYVVHVLGI</sequence>
<accession>A0A256G8E7</accession>
<dbReference type="Pfam" id="PF01894">
    <property type="entry name" value="YjbQ"/>
    <property type="match status" value="1"/>
</dbReference>
<proteinExistence type="inferred from homology"/>
<dbReference type="PANTHER" id="PTHR30615:SF8">
    <property type="entry name" value="UPF0047 PROTEIN C4A8.02C"/>
    <property type="match status" value="1"/>
</dbReference>
<evidence type="ECO:0000256" key="1">
    <source>
        <dbReference type="ARBA" id="ARBA00005534"/>
    </source>
</evidence>
<evidence type="ECO:0000313" key="3">
    <source>
        <dbReference type="Proteomes" id="UP000216188"/>
    </source>
</evidence>